<gene>
    <name evidence="2" type="primary">EAF5</name>
    <name evidence="2" type="ORF">FIM1_278</name>
</gene>
<dbReference type="Proteomes" id="UP000422736">
    <property type="component" value="Chromosome 1"/>
</dbReference>
<evidence type="ECO:0000313" key="2">
    <source>
        <dbReference type="EMBL" id="QGN13636.1"/>
    </source>
</evidence>
<proteinExistence type="predicted"/>
<feature type="region of interest" description="Disordered" evidence="1">
    <location>
        <begin position="108"/>
        <end position="153"/>
    </location>
</feature>
<reference evidence="2 3" key="1">
    <citation type="submission" date="2016-03" db="EMBL/GenBank/DDBJ databases">
        <title>How can Kluyveromyces marxianus grow so fast - potential evolutionary course in Saccharomyces Complex revealed by comparative genomics.</title>
        <authorList>
            <person name="Mo W."/>
            <person name="Lu W."/>
            <person name="Yang X."/>
            <person name="Qi J."/>
            <person name="Lv H."/>
        </authorList>
    </citation>
    <scope>NUCLEOTIDE SEQUENCE [LARGE SCALE GENOMIC DNA]</scope>
    <source>
        <strain evidence="2 3">FIM1</strain>
    </source>
</reference>
<reference evidence="2 3" key="2">
    <citation type="submission" date="2019-11" db="EMBL/GenBank/DDBJ databases">
        <authorList>
            <person name="Lu H."/>
        </authorList>
    </citation>
    <scope>NUCLEOTIDE SEQUENCE [LARGE SCALE GENOMIC DNA]</scope>
    <source>
        <strain evidence="2 3">FIM1</strain>
    </source>
</reference>
<dbReference type="PRINTS" id="PR02067">
    <property type="entry name" value="PROTEINEAF5"/>
</dbReference>
<evidence type="ECO:0000313" key="3">
    <source>
        <dbReference type="Proteomes" id="UP000422736"/>
    </source>
</evidence>
<feature type="compositionally biased region" description="Low complexity" evidence="1">
    <location>
        <begin position="167"/>
        <end position="181"/>
    </location>
</feature>
<protein>
    <submittedName>
        <fullName evidence="2">Chromatin modification-related protein EAF5</fullName>
    </submittedName>
</protein>
<dbReference type="EMBL" id="CP015054">
    <property type="protein sequence ID" value="QGN13636.1"/>
    <property type="molecule type" value="Genomic_DNA"/>
</dbReference>
<keyword evidence="3" id="KW-1185">Reference proteome</keyword>
<feature type="compositionally biased region" description="Low complexity" evidence="1">
    <location>
        <begin position="111"/>
        <end position="138"/>
    </location>
</feature>
<dbReference type="InterPro" id="IPR026226">
    <property type="entry name" value="EAF5"/>
</dbReference>
<sequence>MFKEFLLLDVLYDELLNSQTNKVSLIRLRTGFNDHKIHRFTRMEDVKINEILDMIKEMFPNQTSLNDGQITFYHLQINEIQNKIMDVYERCQRDLVNKLAKNEAELRRVRGSSGSNGTNGSIASTVPATASSSTTGSSSTGGSGSGSGSAPASTSTSAVAAAAAPATAGSSGGATSNNSANGGSGGSNKVDYMKSRRGKILAMYRDTVIAKLESFEQFKKVFDSFANISNNEVIKVENDLKKLKTLHLNNLIDLQWNLQNCVTNGVMSMGHEDTEKVLLAQDELDMTVNFVRDAMDN</sequence>
<feature type="region of interest" description="Disordered" evidence="1">
    <location>
        <begin position="167"/>
        <end position="190"/>
    </location>
</feature>
<organism evidence="2 3">
    <name type="scientific">Kluyveromyces marxianus</name>
    <name type="common">Yeast</name>
    <name type="synonym">Candida kefyr</name>
    <dbReference type="NCBI Taxonomy" id="4911"/>
    <lineage>
        <taxon>Eukaryota</taxon>
        <taxon>Fungi</taxon>
        <taxon>Dikarya</taxon>
        <taxon>Ascomycota</taxon>
        <taxon>Saccharomycotina</taxon>
        <taxon>Saccharomycetes</taxon>
        <taxon>Saccharomycetales</taxon>
        <taxon>Saccharomycetaceae</taxon>
        <taxon>Kluyveromyces</taxon>
    </lineage>
</organism>
<name>A0ABX6EPV2_KLUMA</name>
<evidence type="ECO:0000256" key="1">
    <source>
        <dbReference type="SAM" id="MobiDB-lite"/>
    </source>
</evidence>
<accession>A0ABX6EPV2</accession>